<evidence type="ECO:0000313" key="1">
    <source>
        <dbReference type="EMBL" id="HIT17396.1"/>
    </source>
</evidence>
<gene>
    <name evidence="1" type="ORF">IAD04_03315</name>
</gene>
<protein>
    <submittedName>
        <fullName evidence="1">DUF3737 family protein</fullName>
    </submittedName>
</protein>
<dbReference type="EMBL" id="DVKI01000105">
    <property type="protein sequence ID" value="HIT17396.1"/>
    <property type="molecule type" value="Genomic_DNA"/>
</dbReference>
<comment type="caution">
    <text evidence="1">The sequence shown here is derived from an EMBL/GenBank/DDBJ whole genome shotgun (WGS) entry which is preliminary data.</text>
</comment>
<dbReference type="InterPro" id="IPR012334">
    <property type="entry name" value="Pectin_lyas_fold"/>
</dbReference>
<dbReference type="Gene3D" id="2.160.20.10">
    <property type="entry name" value="Single-stranded right-handed beta-helix, Pectin lyase-like"/>
    <property type="match status" value="1"/>
</dbReference>
<accession>A0A9D1KBI0</accession>
<dbReference type="InterPro" id="IPR011050">
    <property type="entry name" value="Pectin_lyase_fold/virulence"/>
</dbReference>
<dbReference type="Proteomes" id="UP000886893">
    <property type="component" value="Unassembled WGS sequence"/>
</dbReference>
<dbReference type="InterPro" id="IPR022208">
    <property type="entry name" value="DUF3737"/>
</dbReference>
<reference evidence="1" key="2">
    <citation type="journal article" date="2021" name="PeerJ">
        <title>Extensive microbial diversity within the chicken gut microbiome revealed by metagenomics and culture.</title>
        <authorList>
            <person name="Gilroy R."/>
            <person name="Ravi A."/>
            <person name="Getino M."/>
            <person name="Pursley I."/>
            <person name="Horton D.L."/>
            <person name="Alikhan N.F."/>
            <person name="Baker D."/>
            <person name="Gharbi K."/>
            <person name="Hall N."/>
            <person name="Watson M."/>
            <person name="Adriaenssens E.M."/>
            <person name="Foster-Nyarko E."/>
            <person name="Jarju S."/>
            <person name="Secka A."/>
            <person name="Antonio M."/>
            <person name="Oren A."/>
            <person name="Chaudhuri R.R."/>
            <person name="La Ragione R."/>
            <person name="Hildebrand F."/>
            <person name="Pallen M.J."/>
        </authorList>
    </citation>
    <scope>NUCLEOTIDE SEQUENCE</scope>
    <source>
        <strain evidence="1">14508</strain>
    </source>
</reference>
<dbReference type="SUPFAM" id="SSF51126">
    <property type="entry name" value="Pectin lyase-like"/>
    <property type="match status" value="1"/>
</dbReference>
<organism evidence="1 2">
    <name type="scientific">Candidatus Caccosoma faecigallinarum</name>
    <dbReference type="NCBI Taxonomy" id="2840720"/>
    <lineage>
        <taxon>Bacteria</taxon>
        <taxon>Bacillati</taxon>
        <taxon>Bacillota</taxon>
        <taxon>Bacillota incertae sedis</taxon>
        <taxon>Candidatus Caccosoma</taxon>
    </lineage>
</organism>
<dbReference type="AlphaFoldDB" id="A0A9D1KBI0"/>
<evidence type="ECO:0000313" key="2">
    <source>
        <dbReference type="Proteomes" id="UP000886893"/>
    </source>
</evidence>
<name>A0A9D1KBI0_9FIRM</name>
<proteinExistence type="predicted"/>
<sequence length="282" mass="32986">MYQKIENQIFGEERALYGQNHLLLNQCRFKGIEDGESALKEANHIKIMHCFFDLRYPLWHNHSIYIEQSLMSTNCRAPLWYSENIKIYHTEIQGIKTLRESKDIFIANSTIHSPEFGWRCHYIQVLNTFLESEYAFFESQNIEIENMQFVGKYSFQYVHHMTIKNSHLSTKDAFWHTNHVTVIDSTLEGEYLGWYSKNLTLIHCHIKGTQPLCYCKNLTLIDCTMEDTDLSFENSSVHASICSDIVSIKNPKKGKITVQSYQQLILENPKNKTKIIVQTKGD</sequence>
<reference evidence="1" key="1">
    <citation type="submission" date="2020-10" db="EMBL/GenBank/DDBJ databases">
        <authorList>
            <person name="Gilroy R."/>
        </authorList>
    </citation>
    <scope>NUCLEOTIDE SEQUENCE</scope>
    <source>
        <strain evidence="1">14508</strain>
    </source>
</reference>
<dbReference type="Pfam" id="PF12541">
    <property type="entry name" value="DUF3737"/>
    <property type="match status" value="1"/>
</dbReference>